<evidence type="ECO:0000313" key="5">
    <source>
        <dbReference type="EMBL" id="EQD65631.1"/>
    </source>
</evidence>
<dbReference type="EMBL" id="AUZX01006067">
    <property type="protein sequence ID" value="EQD65631.1"/>
    <property type="molecule type" value="Genomic_DNA"/>
</dbReference>
<reference evidence="5" key="2">
    <citation type="journal article" date="2014" name="ISME J.">
        <title>Microbial stratification in low pH oxic and suboxic macroscopic growths along an acid mine drainage.</title>
        <authorList>
            <person name="Mendez-Garcia C."/>
            <person name="Mesa V."/>
            <person name="Sprenger R.R."/>
            <person name="Richter M."/>
            <person name="Diez M.S."/>
            <person name="Solano J."/>
            <person name="Bargiela R."/>
            <person name="Golyshina O.V."/>
            <person name="Manteca A."/>
            <person name="Ramos J.L."/>
            <person name="Gallego J.R."/>
            <person name="Llorente I."/>
            <person name="Martins Dos Santos V.A."/>
            <person name="Jensen O.N."/>
            <person name="Pelaez A.I."/>
            <person name="Sanchez J."/>
            <person name="Ferrer M."/>
        </authorList>
    </citation>
    <scope>NUCLEOTIDE SEQUENCE</scope>
</reference>
<dbReference type="FunFam" id="3.40.1440.60:FF:000001">
    <property type="entry name" value="Primosomal protein N"/>
    <property type="match status" value="1"/>
</dbReference>
<comment type="caution">
    <text evidence="5">The sequence shown here is derived from an EMBL/GenBank/DDBJ whole genome shotgun (WGS) entry which is preliminary data.</text>
</comment>
<keyword evidence="2" id="KW-0067">ATP-binding</keyword>
<dbReference type="GO" id="GO:0006270">
    <property type="term" value="P:DNA replication initiation"/>
    <property type="evidence" value="ECO:0007669"/>
    <property type="project" value="TreeGrafter"/>
</dbReference>
<feature type="domain" description="Primosomal protein N' 3' DNA-binding" evidence="4">
    <location>
        <begin position="2"/>
        <end position="101"/>
    </location>
</feature>
<dbReference type="InterPro" id="IPR041222">
    <property type="entry name" value="PriA_3primeBD"/>
</dbReference>
<evidence type="ECO:0000259" key="4">
    <source>
        <dbReference type="Pfam" id="PF17764"/>
    </source>
</evidence>
<accession>T1AYF2</accession>
<dbReference type="GO" id="GO:0005524">
    <property type="term" value="F:ATP binding"/>
    <property type="evidence" value="ECO:0007669"/>
    <property type="project" value="UniProtKB-KW"/>
</dbReference>
<dbReference type="AlphaFoldDB" id="T1AYF2"/>
<dbReference type="Gene3D" id="3.40.1440.60">
    <property type="entry name" value="PriA, 3(prime) DNA-binding domain"/>
    <property type="match status" value="1"/>
</dbReference>
<organism evidence="5">
    <name type="scientific">mine drainage metagenome</name>
    <dbReference type="NCBI Taxonomy" id="410659"/>
    <lineage>
        <taxon>unclassified sequences</taxon>
        <taxon>metagenomes</taxon>
        <taxon>ecological metagenomes</taxon>
    </lineage>
</organism>
<sequence length="130" mass="14300">MALPTPVRRLFDYRARATSDPQGERAPGAGMRVRVPFGRQRMIGIVMGTAERSDVAEEKLKSVLEVLDERPIVDSALLELLRWAAGYYHHPIGEVVASALPTALRTGAGTRASEERWRITTAGEQACARD</sequence>
<protein>
    <submittedName>
        <fullName evidence="5">Primosomal protein N</fullName>
    </submittedName>
</protein>
<reference evidence="5" key="1">
    <citation type="submission" date="2013-08" db="EMBL/GenBank/DDBJ databases">
        <authorList>
            <person name="Mendez C."/>
            <person name="Richter M."/>
            <person name="Ferrer M."/>
            <person name="Sanchez J."/>
        </authorList>
    </citation>
    <scope>NUCLEOTIDE SEQUENCE</scope>
</reference>
<keyword evidence="3" id="KW-0238">DNA-binding</keyword>
<evidence type="ECO:0000256" key="2">
    <source>
        <dbReference type="ARBA" id="ARBA00022840"/>
    </source>
</evidence>
<feature type="non-terminal residue" evidence="5">
    <location>
        <position position="130"/>
    </location>
</feature>
<gene>
    <name evidence="5" type="ORF">B1A_08495</name>
</gene>
<proteinExistence type="predicted"/>
<dbReference type="GO" id="GO:0006302">
    <property type="term" value="P:double-strand break repair"/>
    <property type="evidence" value="ECO:0007669"/>
    <property type="project" value="TreeGrafter"/>
</dbReference>
<evidence type="ECO:0000256" key="3">
    <source>
        <dbReference type="ARBA" id="ARBA00023125"/>
    </source>
</evidence>
<dbReference type="PANTHER" id="PTHR30580:SF0">
    <property type="entry name" value="PRIMOSOMAL PROTEIN N"/>
    <property type="match status" value="1"/>
</dbReference>
<evidence type="ECO:0000256" key="1">
    <source>
        <dbReference type="ARBA" id="ARBA00022741"/>
    </source>
</evidence>
<dbReference type="PANTHER" id="PTHR30580">
    <property type="entry name" value="PRIMOSOMAL PROTEIN N"/>
    <property type="match status" value="1"/>
</dbReference>
<dbReference type="GO" id="GO:0003677">
    <property type="term" value="F:DNA binding"/>
    <property type="evidence" value="ECO:0007669"/>
    <property type="project" value="UniProtKB-KW"/>
</dbReference>
<dbReference type="Pfam" id="PF17764">
    <property type="entry name" value="PriA_3primeBD"/>
    <property type="match status" value="1"/>
</dbReference>
<name>T1AYF2_9ZZZZ</name>
<dbReference type="GO" id="GO:0043138">
    <property type="term" value="F:3'-5' DNA helicase activity"/>
    <property type="evidence" value="ECO:0007669"/>
    <property type="project" value="TreeGrafter"/>
</dbReference>
<dbReference type="InterPro" id="IPR042115">
    <property type="entry name" value="PriA_3primeBD_sf"/>
</dbReference>
<dbReference type="GO" id="GO:0006310">
    <property type="term" value="P:DNA recombination"/>
    <property type="evidence" value="ECO:0007669"/>
    <property type="project" value="TreeGrafter"/>
</dbReference>
<keyword evidence="1" id="KW-0547">Nucleotide-binding</keyword>